<accession>A0ABY2TQD4</accession>
<reference evidence="1 2" key="1">
    <citation type="journal article" date="2019" name="Anaerobe">
        <title>Brachyspira catarrhinii sp. nov., an anaerobic intestinal spirochaete isolated from vervet monkeys may have been misidentified as Brachyspira aalborgi in previous studies.</title>
        <authorList>
            <person name="Phillips N.D."/>
            <person name="La T."/>
            <person name="Hampson D.J."/>
        </authorList>
    </citation>
    <scope>NUCLEOTIDE SEQUENCE [LARGE SCALE GENOMIC DNA]</scope>
    <source>
        <strain evidence="1 2">Z12</strain>
    </source>
</reference>
<protein>
    <submittedName>
        <fullName evidence="1">Uncharacterized protein</fullName>
    </submittedName>
</protein>
<organism evidence="1 2">
    <name type="scientific">Brachyspira catarrhinii</name>
    <dbReference type="NCBI Taxonomy" id="2528966"/>
    <lineage>
        <taxon>Bacteria</taxon>
        <taxon>Pseudomonadati</taxon>
        <taxon>Spirochaetota</taxon>
        <taxon>Spirochaetia</taxon>
        <taxon>Brachyspirales</taxon>
        <taxon>Brachyspiraceae</taxon>
        <taxon>Brachyspira</taxon>
    </lineage>
</organism>
<comment type="caution">
    <text evidence="1">The sequence shown here is derived from an EMBL/GenBank/DDBJ whole genome shotgun (WGS) entry which is preliminary data.</text>
</comment>
<evidence type="ECO:0000313" key="2">
    <source>
        <dbReference type="Proteomes" id="UP000310168"/>
    </source>
</evidence>
<name>A0ABY2TQD4_9SPIR</name>
<proteinExistence type="predicted"/>
<gene>
    <name evidence="1" type="ORF">EZH24_09515</name>
</gene>
<dbReference type="RefSeq" id="WP_137998919.1">
    <property type="nucleotide sequence ID" value="NZ_SJDU01000290.1"/>
</dbReference>
<evidence type="ECO:0000313" key="1">
    <source>
        <dbReference type="EMBL" id="TKZ32035.1"/>
    </source>
</evidence>
<dbReference type="EMBL" id="SJDU01000290">
    <property type="protein sequence ID" value="TKZ32035.1"/>
    <property type="molecule type" value="Genomic_DNA"/>
</dbReference>
<keyword evidence="2" id="KW-1185">Reference proteome</keyword>
<sequence>MDTDDCSDEQRNNYKNKSMFKKHWAYDYICPIYNDSNLEEVLIKAGVIALENKSTKQIKRDYIKIFPTDINKKDAIQIKEFYKKLSEIEVADISNMHEFIKFCLDNKVEFPK</sequence>
<dbReference type="Proteomes" id="UP000310168">
    <property type="component" value="Unassembled WGS sequence"/>
</dbReference>